<dbReference type="OrthoDB" id="3979850at2759"/>
<protein>
    <submittedName>
        <fullName evidence="1">Uncharacterized protein</fullName>
    </submittedName>
</protein>
<evidence type="ECO:0000313" key="1">
    <source>
        <dbReference type="EMBL" id="KAH3678911.1"/>
    </source>
</evidence>
<dbReference type="Proteomes" id="UP000774326">
    <property type="component" value="Unassembled WGS sequence"/>
</dbReference>
<dbReference type="AlphaFoldDB" id="A0A9P8PV62"/>
<name>A0A9P8PV62_WICPI</name>
<proteinExistence type="predicted"/>
<keyword evidence="2" id="KW-1185">Reference proteome</keyword>
<comment type="caution">
    <text evidence="1">The sequence shown here is derived from an EMBL/GenBank/DDBJ whole genome shotgun (WGS) entry which is preliminary data.</text>
</comment>
<sequence length="442" mass="50485">MSKSLQYINDTYTGLSKLERLASIASQTPTATSTVQQNDVLEACLEAIECFDRYNVTSPDIEQIYLPKLKELSPIQFEDLLSSFWDKSLNARVDRKIAELNKSSYFSDSDIDRLMDLSRTHAFMKNYIAANEVLLSTNLGSKTCRLSELTAQIGILQGNYGLTFSQAKKIESFLSGCLNHEIYADKLTEEEIGYYFRIKTLIVFAHFLKKEFDEVVENTNKLLDLTIDSHSGVSISWLDILNSSEKFGKFINREEIISAYVVSLLMVCPKDQLRNITANDKFVAIVGKDRSLEFKPLFQSLSSADFKTLFATLDEQFHEISTINVFFRKIWGDVNLKLRYKAYGLYLSLIVRIDATHLSDRLDIDKTLLVKELKGYIKDKELEFEYKPEGDIFERIKVDKHQVFVNKLTAASEDLDVIRSNLEDNSDLLKSRLSSRVGKSSA</sequence>
<evidence type="ECO:0000313" key="2">
    <source>
        <dbReference type="Proteomes" id="UP000774326"/>
    </source>
</evidence>
<gene>
    <name evidence="1" type="ORF">WICPIJ_008775</name>
</gene>
<reference evidence="1" key="2">
    <citation type="submission" date="2021-01" db="EMBL/GenBank/DDBJ databases">
        <authorList>
            <person name="Schikora-Tamarit M.A."/>
        </authorList>
    </citation>
    <scope>NUCLEOTIDE SEQUENCE</scope>
    <source>
        <strain evidence="1">CBS2887</strain>
    </source>
</reference>
<reference evidence="1" key="1">
    <citation type="journal article" date="2021" name="Open Biol.">
        <title>Shared evolutionary footprints suggest mitochondrial oxidative damage underlies multiple complex I losses in fungi.</title>
        <authorList>
            <person name="Schikora-Tamarit M.A."/>
            <person name="Marcet-Houben M."/>
            <person name="Nosek J."/>
            <person name="Gabaldon T."/>
        </authorList>
    </citation>
    <scope>NUCLEOTIDE SEQUENCE</scope>
    <source>
        <strain evidence="1">CBS2887</strain>
    </source>
</reference>
<dbReference type="EMBL" id="JAEUBG010005048">
    <property type="protein sequence ID" value="KAH3678911.1"/>
    <property type="molecule type" value="Genomic_DNA"/>
</dbReference>
<accession>A0A9P8PV62</accession>
<organism evidence="1 2">
    <name type="scientific">Wickerhamomyces pijperi</name>
    <name type="common">Yeast</name>
    <name type="synonym">Pichia pijperi</name>
    <dbReference type="NCBI Taxonomy" id="599730"/>
    <lineage>
        <taxon>Eukaryota</taxon>
        <taxon>Fungi</taxon>
        <taxon>Dikarya</taxon>
        <taxon>Ascomycota</taxon>
        <taxon>Saccharomycotina</taxon>
        <taxon>Saccharomycetes</taxon>
        <taxon>Phaffomycetales</taxon>
        <taxon>Wickerhamomycetaceae</taxon>
        <taxon>Wickerhamomyces</taxon>
    </lineage>
</organism>